<dbReference type="Pfam" id="PF05199">
    <property type="entry name" value="GMC_oxred_C"/>
    <property type="match status" value="1"/>
</dbReference>
<dbReference type="Proteomes" id="UP001275084">
    <property type="component" value="Unassembled WGS sequence"/>
</dbReference>
<dbReference type="InterPro" id="IPR007867">
    <property type="entry name" value="GMC_OxRtase_C"/>
</dbReference>
<comment type="similarity">
    <text evidence="1">Belongs to the GMC oxidoreductase family.</text>
</comment>
<evidence type="ECO:0000313" key="3">
    <source>
        <dbReference type="EMBL" id="KAK3342204.1"/>
    </source>
</evidence>
<evidence type="ECO:0000256" key="1">
    <source>
        <dbReference type="ARBA" id="ARBA00010790"/>
    </source>
</evidence>
<dbReference type="PANTHER" id="PTHR11552:SF80">
    <property type="entry name" value="GMC OXIDOREDUCTASE"/>
    <property type="match status" value="1"/>
</dbReference>
<feature type="domain" description="Glucose-methanol-choline oxidoreductase C-terminal" evidence="2">
    <location>
        <begin position="43"/>
        <end position="184"/>
    </location>
</feature>
<organism evidence="3 4">
    <name type="scientific">Lasiosphaeria hispida</name>
    <dbReference type="NCBI Taxonomy" id="260671"/>
    <lineage>
        <taxon>Eukaryota</taxon>
        <taxon>Fungi</taxon>
        <taxon>Dikarya</taxon>
        <taxon>Ascomycota</taxon>
        <taxon>Pezizomycotina</taxon>
        <taxon>Sordariomycetes</taxon>
        <taxon>Sordariomycetidae</taxon>
        <taxon>Sordariales</taxon>
        <taxon>Lasiosphaeriaceae</taxon>
        <taxon>Lasiosphaeria</taxon>
    </lineage>
</organism>
<dbReference type="GO" id="GO:0050660">
    <property type="term" value="F:flavin adenine dinucleotide binding"/>
    <property type="evidence" value="ECO:0007669"/>
    <property type="project" value="InterPro"/>
</dbReference>
<dbReference type="InterPro" id="IPR036188">
    <property type="entry name" value="FAD/NAD-bd_sf"/>
</dbReference>
<reference evidence="3" key="1">
    <citation type="journal article" date="2023" name="Mol. Phylogenet. Evol.">
        <title>Genome-scale phylogeny and comparative genomics of the fungal order Sordariales.</title>
        <authorList>
            <person name="Hensen N."/>
            <person name="Bonometti L."/>
            <person name="Westerberg I."/>
            <person name="Brannstrom I.O."/>
            <person name="Guillou S."/>
            <person name="Cros-Aarteil S."/>
            <person name="Calhoun S."/>
            <person name="Haridas S."/>
            <person name="Kuo A."/>
            <person name="Mondo S."/>
            <person name="Pangilinan J."/>
            <person name="Riley R."/>
            <person name="LaButti K."/>
            <person name="Andreopoulos B."/>
            <person name="Lipzen A."/>
            <person name="Chen C."/>
            <person name="Yan M."/>
            <person name="Daum C."/>
            <person name="Ng V."/>
            <person name="Clum A."/>
            <person name="Steindorff A."/>
            <person name="Ohm R.A."/>
            <person name="Martin F."/>
            <person name="Silar P."/>
            <person name="Natvig D.O."/>
            <person name="Lalanne C."/>
            <person name="Gautier V."/>
            <person name="Ament-Velasquez S.L."/>
            <person name="Kruys A."/>
            <person name="Hutchinson M.I."/>
            <person name="Powell A.J."/>
            <person name="Barry K."/>
            <person name="Miller A.N."/>
            <person name="Grigoriev I.V."/>
            <person name="Debuchy R."/>
            <person name="Gladieux P."/>
            <person name="Hiltunen Thoren M."/>
            <person name="Johannesson H."/>
        </authorList>
    </citation>
    <scope>NUCLEOTIDE SEQUENCE</scope>
    <source>
        <strain evidence="3">CBS 955.72</strain>
    </source>
</reference>
<comment type="caution">
    <text evidence="3">The sequence shown here is derived from an EMBL/GenBank/DDBJ whole genome shotgun (WGS) entry which is preliminary data.</text>
</comment>
<feature type="non-terminal residue" evidence="3">
    <location>
        <position position="1"/>
    </location>
</feature>
<protein>
    <submittedName>
        <fullName evidence="3">GMC oxidoreductase-domain-containing protein</fullName>
    </submittedName>
</protein>
<dbReference type="GO" id="GO:0016614">
    <property type="term" value="F:oxidoreductase activity, acting on CH-OH group of donors"/>
    <property type="evidence" value="ECO:0007669"/>
    <property type="project" value="InterPro"/>
</dbReference>
<accession>A0AAJ0M908</accession>
<dbReference type="PANTHER" id="PTHR11552">
    <property type="entry name" value="GLUCOSE-METHANOL-CHOLINE GMC OXIDOREDUCTASE"/>
    <property type="match status" value="1"/>
</dbReference>
<evidence type="ECO:0000313" key="4">
    <source>
        <dbReference type="Proteomes" id="UP001275084"/>
    </source>
</evidence>
<dbReference type="InterPro" id="IPR012132">
    <property type="entry name" value="GMC_OxRdtase"/>
</dbReference>
<dbReference type="EMBL" id="JAUIQD010000008">
    <property type="protein sequence ID" value="KAK3342204.1"/>
    <property type="molecule type" value="Genomic_DNA"/>
</dbReference>
<dbReference type="AlphaFoldDB" id="A0AAJ0M908"/>
<sequence length="198" mass="21280">GNKGDFFPRSTFAIHGFWPSTDSVPSDGPETFALSTVKIHPLSKKGEVLLKSSDPRDMPVVDFHLFKAGTEVDLDAYVNTVKWARRTFAQVPPPLGPVTLTEPPCVGTMATNGACDNAKDKEWIMSQIFGHHAASAAEIGADSGPLAMLDSSFKVRGVKSLRVVNASAFPRVPGPFPLLPIYLLSEKASESVLQDVDS</sequence>
<dbReference type="Gene3D" id="3.50.50.60">
    <property type="entry name" value="FAD/NAD(P)-binding domain"/>
    <property type="match status" value="1"/>
</dbReference>
<reference evidence="3" key="2">
    <citation type="submission" date="2023-06" db="EMBL/GenBank/DDBJ databases">
        <authorList>
            <consortium name="Lawrence Berkeley National Laboratory"/>
            <person name="Haridas S."/>
            <person name="Hensen N."/>
            <person name="Bonometti L."/>
            <person name="Westerberg I."/>
            <person name="Brannstrom I.O."/>
            <person name="Guillou S."/>
            <person name="Cros-Aarteil S."/>
            <person name="Calhoun S."/>
            <person name="Kuo A."/>
            <person name="Mondo S."/>
            <person name="Pangilinan J."/>
            <person name="Riley R."/>
            <person name="Labutti K."/>
            <person name="Andreopoulos B."/>
            <person name="Lipzen A."/>
            <person name="Chen C."/>
            <person name="Yanf M."/>
            <person name="Daum C."/>
            <person name="Ng V."/>
            <person name="Clum A."/>
            <person name="Steindorff A."/>
            <person name="Ohm R."/>
            <person name="Martin F."/>
            <person name="Silar P."/>
            <person name="Natvig D."/>
            <person name="Lalanne C."/>
            <person name="Gautier V."/>
            <person name="Ament-Velasquez S.L."/>
            <person name="Kruys A."/>
            <person name="Hutchinson M.I."/>
            <person name="Powell A.J."/>
            <person name="Barry K."/>
            <person name="Miller A.N."/>
            <person name="Grigoriev I.V."/>
            <person name="Debuchy R."/>
            <person name="Gladieux P."/>
            <person name="Thoren M.H."/>
            <person name="Johannesson H."/>
        </authorList>
    </citation>
    <scope>NUCLEOTIDE SEQUENCE</scope>
    <source>
        <strain evidence="3">CBS 955.72</strain>
    </source>
</reference>
<name>A0AAJ0M908_9PEZI</name>
<dbReference type="SUPFAM" id="SSF51905">
    <property type="entry name" value="FAD/NAD(P)-binding domain"/>
    <property type="match status" value="1"/>
</dbReference>
<evidence type="ECO:0000259" key="2">
    <source>
        <dbReference type="Pfam" id="PF05199"/>
    </source>
</evidence>
<gene>
    <name evidence="3" type="ORF">B0T25DRAFT_465229</name>
</gene>
<keyword evidence="4" id="KW-1185">Reference proteome</keyword>
<dbReference type="SUPFAM" id="SSF54373">
    <property type="entry name" value="FAD-linked reductases, C-terminal domain"/>
    <property type="match status" value="1"/>
</dbReference>
<proteinExistence type="inferred from homology"/>
<dbReference type="Gene3D" id="3.30.560.10">
    <property type="entry name" value="Glucose Oxidase, domain 3"/>
    <property type="match status" value="1"/>
</dbReference>